<dbReference type="EMBL" id="JAHHHD010000077">
    <property type="protein sequence ID" value="MBW4662456.1"/>
    <property type="molecule type" value="Genomic_DNA"/>
</dbReference>
<evidence type="ECO:0000313" key="2">
    <source>
        <dbReference type="Proteomes" id="UP000757435"/>
    </source>
</evidence>
<organism evidence="1 2">
    <name type="scientific">Drouetiella hepatica Uher 2000/2452</name>
    <dbReference type="NCBI Taxonomy" id="904376"/>
    <lineage>
        <taxon>Bacteria</taxon>
        <taxon>Bacillati</taxon>
        <taxon>Cyanobacteriota</taxon>
        <taxon>Cyanophyceae</taxon>
        <taxon>Oculatellales</taxon>
        <taxon>Oculatellaceae</taxon>
        <taxon>Drouetiella</taxon>
    </lineage>
</organism>
<reference evidence="1" key="2">
    <citation type="journal article" date="2022" name="Microbiol. Resour. Announc.">
        <title>Metagenome Sequencing to Explore Phylogenomics of Terrestrial Cyanobacteria.</title>
        <authorList>
            <person name="Ward R.D."/>
            <person name="Stajich J.E."/>
            <person name="Johansen J.R."/>
            <person name="Huntemann M."/>
            <person name="Clum A."/>
            <person name="Foster B."/>
            <person name="Foster B."/>
            <person name="Roux S."/>
            <person name="Palaniappan K."/>
            <person name="Varghese N."/>
            <person name="Mukherjee S."/>
            <person name="Reddy T.B.K."/>
            <person name="Daum C."/>
            <person name="Copeland A."/>
            <person name="Chen I.A."/>
            <person name="Ivanova N.N."/>
            <person name="Kyrpides N.C."/>
            <person name="Shapiro N."/>
            <person name="Eloe-Fadrosh E.A."/>
            <person name="Pietrasiak N."/>
        </authorList>
    </citation>
    <scope>NUCLEOTIDE SEQUENCE</scope>
    <source>
        <strain evidence="1">UHER 2000/2452</strain>
    </source>
</reference>
<dbReference type="Proteomes" id="UP000757435">
    <property type="component" value="Unassembled WGS sequence"/>
</dbReference>
<accession>A0A951QHE5</accession>
<proteinExistence type="predicted"/>
<protein>
    <submittedName>
        <fullName evidence="1">Uncharacterized protein</fullName>
    </submittedName>
</protein>
<dbReference type="AlphaFoldDB" id="A0A951QHE5"/>
<evidence type="ECO:0000313" key="1">
    <source>
        <dbReference type="EMBL" id="MBW4662456.1"/>
    </source>
</evidence>
<name>A0A951QHE5_9CYAN</name>
<sequence>MARKDRLQIPNLGEWYEDLLRVDSLINGRSMPQQGQSLLCAKLQEREEKIKKRVAYLASKRGISPDEMWKQMVLGTYEPITREEVDELRNGD</sequence>
<comment type="caution">
    <text evidence="1">The sequence shown here is derived from an EMBL/GenBank/DDBJ whole genome shotgun (WGS) entry which is preliminary data.</text>
</comment>
<gene>
    <name evidence="1" type="ORF">KME15_27735</name>
</gene>
<reference evidence="1" key="1">
    <citation type="submission" date="2021-05" db="EMBL/GenBank/DDBJ databases">
        <authorList>
            <person name="Pietrasiak N."/>
            <person name="Ward R."/>
            <person name="Stajich J.E."/>
            <person name="Kurbessoian T."/>
        </authorList>
    </citation>
    <scope>NUCLEOTIDE SEQUENCE</scope>
    <source>
        <strain evidence="1">UHER 2000/2452</strain>
    </source>
</reference>